<dbReference type="PANTHER" id="PTHR43046:SF14">
    <property type="entry name" value="MUTT_NUDIX FAMILY PROTEIN"/>
    <property type="match status" value="1"/>
</dbReference>
<dbReference type="AlphaFoldDB" id="A0A1H1YSL7"/>
<evidence type="ECO:0000256" key="1">
    <source>
        <dbReference type="ARBA" id="ARBA00001946"/>
    </source>
</evidence>
<sequence length="135" mass="14203">MDRRRVLCVGAVVRDEEHRLLVVRRGRPPDVGRWSLPGGRVEPGESAPAAAVREVAEETGLSVVAGRLLGSVERPGPGGVTYLILDYVCTTGPPAGTPEAGDDAADARWVSPAELAVLPTTPGLMETLRGWGVLD</sequence>
<dbReference type="PROSITE" id="PS51462">
    <property type="entry name" value="NUDIX"/>
    <property type="match status" value="1"/>
</dbReference>
<protein>
    <submittedName>
        <fullName evidence="6">ADP-ribose pyrophosphatase YjhB, NUDIX family</fullName>
    </submittedName>
</protein>
<dbReference type="Proteomes" id="UP000198983">
    <property type="component" value="Chromosome I"/>
</dbReference>
<evidence type="ECO:0000313" key="7">
    <source>
        <dbReference type="Proteomes" id="UP000198983"/>
    </source>
</evidence>
<dbReference type="PRINTS" id="PR00502">
    <property type="entry name" value="NUDIXFAMILY"/>
</dbReference>
<dbReference type="CDD" id="cd04673">
    <property type="entry name" value="NUDIX_ADPRase"/>
    <property type="match status" value="1"/>
</dbReference>
<dbReference type="PROSITE" id="PS00893">
    <property type="entry name" value="NUDIX_BOX"/>
    <property type="match status" value="1"/>
</dbReference>
<dbReference type="InterPro" id="IPR015797">
    <property type="entry name" value="NUDIX_hydrolase-like_dom_sf"/>
</dbReference>
<feature type="domain" description="Nudix hydrolase" evidence="5">
    <location>
        <begin position="4"/>
        <end position="133"/>
    </location>
</feature>
<dbReference type="EMBL" id="LT629732">
    <property type="protein sequence ID" value="SDT24407.1"/>
    <property type="molecule type" value="Genomic_DNA"/>
</dbReference>
<evidence type="ECO:0000259" key="5">
    <source>
        <dbReference type="PROSITE" id="PS51462"/>
    </source>
</evidence>
<dbReference type="InterPro" id="IPR000086">
    <property type="entry name" value="NUDIX_hydrolase_dom"/>
</dbReference>
<dbReference type="SUPFAM" id="SSF55811">
    <property type="entry name" value="Nudix"/>
    <property type="match status" value="1"/>
</dbReference>
<dbReference type="InterPro" id="IPR020084">
    <property type="entry name" value="NUDIX_hydrolase_CS"/>
</dbReference>
<dbReference type="RefSeq" id="WP_092656694.1">
    <property type="nucleotide sequence ID" value="NZ_LT629732.1"/>
</dbReference>
<dbReference type="GO" id="GO:0016787">
    <property type="term" value="F:hydrolase activity"/>
    <property type="evidence" value="ECO:0007669"/>
    <property type="project" value="UniProtKB-KW"/>
</dbReference>
<comment type="similarity">
    <text evidence="2 4">Belongs to the Nudix hydrolase family.</text>
</comment>
<dbReference type="PANTHER" id="PTHR43046">
    <property type="entry name" value="GDP-MANNOSE MANNOSYL HYDROLASE"/>
    <property type="match status" value="1"/>
</dbReference>
<dbReference type="OrthoDB" id="9804442at2"/>
<name>A0A1H1YSL7_9ACTN</name>
<dbReference type="Gene3D" id="3.90.79.10">
    <property type="entry name" value="Nucleoside Triphosphate Pyrophosphohydrolase"/>
    <property type="match status" value="1"/>
</dbReference>
<accession>A0A1H1YSL7</accession>
<dbReference type="STRING" id="117157.SAMN04489717_5672"/>
<comment type="cofactor">
    <cofactor evidence="1">
        <name>Mg(2+)</name>
        <dbReference type="ChEBI" id="CHEBI:18420"/>
    </cofactor>
</comment>
<evidence type="ECO:0000313" key="6">
    <source>
        <dbReference type="EMBL" id="SDT24407.1"/>
    </source>
</evidence>
<evidence type="ECO:0000256" key="3">
    <source>
        <dbReference type="ARBA" id="ARBA00022801"/>
    </source>
</evidence>
<gene>
    <name evidence="6" type="ORF">SAMN04489717_5672</name>
</gene>
<dbReference type="InterPro" id="IPR020476">
    <property type="entry name" value="Nudix_hydrolase"/>
</dbReference>
<keyword evidence="7" id="KW-1185">Reference proteome</keyword>
<proteinExistence type="inferred from homology"/>
<keyword evidence="3 4" id="KW-0378">Hydrolase</keyword>
<evidence type="ECO:0000256" key="2">
    <source>
        <dbReference type="ARBA" id="ARBA00005582"/>
    </source>
</evidence>
<dbReference type="Pfam" id="PF00293">
    <property type="entry name" value="NUDIX"/>
    <property type="match status" value="1"/>
</dbReference>
<organism evidence="6 7">
    <name type="scientific">Actinopolymorpha singaporensis</name>
    <dbReference type="NCBI Taxonomy" id="117157"/>
    <lineage>
        <taxon>Bacteria</taxon>
        <taxon>Bacillati</taxon>
        <taxon>Actinomycetota</taxon>
        <taxon>Actinomycetes</taxon>
        <taxon>Propionibacteriales</taxon>
        <taxon>Actinopolymorphaceae</taxon>
        <taxon>Actinopolymorpha</taxon>
    </lineage>
</organism>
<reference evidence="6 7" key="1">
    <citation type="submission" date="2016-10" db="EMBL/GenBank/DDBJ databases">
        <authorList>
            <person name="de Groot N.N."/>
        </authorList>
    </citation>
    <scope>NUCLEOTIDE SEQUENCE [LARGE SCALE GENOMIC DNA]</scope>
    <source>
        <strain evidence="6 7">DSM 22024</strain>
    </source>
</reference>
<evidence type="ECO:0000256" key="4">
    <source>
        <dbReference type="RuleBase" id="RU003476"/>
    </source>
</evidence>